<evidence type="ECO:0000256" key="1">
    <source>
        <dbReference type="ARBA" id="ARBA00004383"/>
    </source>
</evidence>
<evidence type="ECO:0000256" key="10">
    <source>
        <dbReference type="SAM" id="MobiDB-lite"/>
    </source>
</evidence>
<evidence type="ECO:0000256" key="8">
    <source>
        <dbReference type="ARBA" id="ARBA00022989"/>
    </source>
</evidence>
<dbReference type="OrthoDB" id="5461359at2"/>
<keyword evidence="3" id="KW-0813">Transport</keyword>
<feature type="compositionally biased region" description="Basic and acidic residues" evidence="10">
    <location>
        <begin position="128"/>
        <end position="162"/>
    </location>
</feature>
<reference evidence="13" key="1">
    <citation type="submission" date="2017-04" db="EMBL/GenBank/DDBJ databases">
        <authorList>
            <person name="Varghese N."/>
            <person name="Submissions S."/>
        </authorList>
    </citation>
    <scope>NUCLEOTIDE SEQUENCE [LARGE SCALE GENOMIC DNA]</scope>
    <source>
        <strain evidence="13">K3S</strain>
    </source>
</reference>
<keyword evidence="7" id="KW-0653">Protein transport</keyword>
<keyword evidence="6" id="KW-0812">Transmembrane</keyword>
<dbReference type="Proteomes" id="UP000192906">
    <property type="component" value="Unassembled WGS sequence"/>
</dbReference>
<keyword evidence="13" id="KW-1185">Reference proteome</keyword>
<feature type="compositionally biased region" description="Low complexity" evidence="10">
    <location>
        <begin position="90"/>
        <end position="100"/>
    </location>
</feature>
<dbReference type="InterPro" id="IPR006260">
    <property type="entry name" value="TonB/TolA_C"/>
</dbReference>
<dbReference type="GO" id="GO:0015031">
    <property type="term" value="P:protein transport"/>
    <property type="evidence" value="ECO:0007669"/>
    <property type="project" value="UniProtKB-KW"/>
</dbReference>
<organism evidence="12 13">
    <name type="scientific">Desulfovibrio gilichinskyi</name>
    <dbReference type="NCBI Taxonomy" id="1519643"/>
    <lineage>
        <taxon>Bacteria</taxon>
        <taxon>Pseudomonadati</taxon>
        <taxon>Thermodesulfobacteriota</taxon>
        <taxon>Desulfovibrionia</taxon>
        <taxon>Desulfovibrionales</taxon>
        <taxon>Desulfovibrionaceae</taxon>
        <taxon>Desulfovibrio</taxon>
    </lineage>
</organism>
<comment type="similarity">
    <text evidence="2">Belongs to the TonB family.</text>
</comment>
<protein>
    <submittedName>
        <fullName evidence="12">Cell division and transport-associated protein TolA</fullName>
    </submittedName>
</protein>
<dbReference type="EMBL" id="FWZU01000001">
    <property type="protein sequence ID" value="SME90026.1"/>
    <property type="molecule type" value="Genomic_DNA"/>
</dbReference>
<evidence type="ECO:0000256" key="7">
    <source>
        <dbReference type="ARBA" id="ARBA00022927"/>
    </source>
</evidence>
<evidence type="ECO:0000313" key="12">
    <source>
        <dbReference type="EMBL" id="SME90026.1"/>
    </source>
</evidence>
<evidence type="ECO:0000313" key="13">
    <source>
        <dbReference type="Proteomes" id="UP000192906"/>
    </source>
</evidence>
<evidence type="ECO:0000259" key="11">
    <source>
        <dbReference type="PROSITE" id="PS52015"/>
    </source>
</evidence>
<dbReference type="STRING" id="1519643.SAMN06295933_0353"/>
<dbReference type="GO" id="GO:0051301">
    <property type="term" value="P:cell division"/>
    <property type="evidence" value="ECO:0007669"/>
    <property type="project" value="UniProtKB-KW"/>
</dbReference>
<feature type="region of interest" description="Disordered" evidence="10">
    <location>
        <begin position="50"/>
        <end position="166"/>
    </location>
</feature>
<evidence type="ECO:0000256" key="3">
    <source>
        <dbReference type="ARBA" id="ARBA00022448"/>
    </source>
</evidence>
<keyword evidence="12" id="KW-0132">Cell division</keyword>
<keyword evidence="12" id="KW-0131">Cell cycle</keyword>
<dbReference type="GO" id="GO:0005886">
    <property type="term" value="C:plasma membrane"/>
    <property type="evidence" value="ECO:0007669"/>
    <property type="project" value="UniProtKB-SubCell"/>
</dbReference>
<feature type="compositionally biased region" description="Low complexity" evidence="10">
    <location>
        <begin position="51"/>
        <end position="60"/>
    </location>
</feature>
<evidence type="ECO:0000256" key="5">
    <source>
        <dbReference type="ARBA" id="ARBA00022519"/>
    </source>
</evidence>
<dbReference type="AlphaFoldDB" id="A0A1X7C575"/>
<dbReference type="InterPro" id="IPR037682">
    <property type="entry name" value="TonB_C"/>
</dbReference>
<accession>A0A1X7C575</accession>
<sequence>MRIIGLLISLLLHAGLIILAMTWSVSSPVKISLDMPVYQVDLVSLAPSPQAPEATTVPASTPSPPMAKPDAIPLPEDAAPKKIPKAPENPVKAPEVKPVAKPIPKPAPKPEPEVEKISPKKVKTTHPPKKEPEKSEVKKAEIKKPESKKAPQKKEAPKKPAKPEMTAEEALAADLASIGNLVENKEKAKQSDVAKDLASLTGTAKSTAVQGSAEGSGTSGLVQVYGAIVMQEVKKHWRYPVFGQKDNLAARVQVSVKASGEITELKLLESSGNVDFDDSVLSALKDTEVLPEPPGSSIRTIIVNFNLHDLDQ</sequence>
<keyword evidence="9" id="KW-0472">Membrane</keyword>
<evidence type="ECO:0000256" key="2">
    <source>
        <dbReference type="ARBA" id="ARBA00006555"/>
    </source>
</evidence>
<feature type="domain" description="TonB C-terminal" evidence="11">
    <location>
        <begin position="224"/>
        <end position="312"/>
    </location>
</feature>
<dbReference type="InterPro" id="IPR051045">
    <property type="entry name" value="TonB-dependent_transducer"/>
</dbReference>
<comment type="subcellular location">
    <subcellularLocation>
        <location evidence="1">Cell inner membrane</location>
        <topology evidence="1">Single-pass membrane protein</topology>
        <orientation evidence="1">Periplasmic side</orientation>
    </subcellularLocation>
</comment>
<proteinExistence type="inferred from homology"/>
<evidence type="ECO:0000256" key="4">
    <source>
        <dbReference type="ARBA" id="ARBA00022475"/>
    </source>
</evidence>
<dbReference type="SUPFAM" id="SSF74653">
    <property type="entry name" value="TolA/TonB C-terminal domain"/>
    <property type="match status" value="1"/>
</dbReference>
<keyword evidence="4" id="KW-1003">Cell membrane</keyword>
<keyword evidence="5" id="KW-0997">Cell inner membrane</keyword>
<name>A0A1X7C575_9BACT</name>
<evidence type="ECO:0000256" key="6">
    <source>
        <dbReference type="ARBA" id="ARBA00022692"/>
    </source>
</evidence>
<dbReference type="GO" id="GO:0055085">
    <property type="term" value="P:transmembrane transport"/>
    <property type="evidence" value="ECO:0007669"/>
    <property type="project" value="InterPro"/>
</dbReference>
<dbReference type="NCBIfam" id="TIGR01352">
    <property type="entry name" value="tonB_Cterm"/>
    <property type="match status" value="1"/>
</dbReference>
<dbReference type="Pfam" id="PF13103">
    <property type="entry name" value="TonB_2"/>
    <property type="match status" value="1"/>
</dbReference>
<gene>
    <name evidence="12" type="ORF">SAMN06295933_0353</name>
</gene>
<dbReference type="PANTHER" id="PTHR33446">
    <property type="entry name" value="PROTEIN TONB-RELATED"/>
    <property type="match status" value="1"/>
</dbReference>
<keyword evidence="8" id="KW-1133">Transmembrane helix</keyword>
<evidence type="ECO:0000256" key="9">
    <source>
        <dbReference type="ARBA" id="ARBA00023136"/>
    </source>
</evidence>
<dbReference type="Gene3D" id="3.30.1150.10">
    <property type="match status" value="1"/>
</dbReference>
<dbReference type="RefSeq" id="WP_085097411.1">
    <property type="nucleotide sequence ID" value="NZ_FWZU01000001.1"/>
</dbReference>
<feature type="compositionally biased region" description="Basic and acidic residues" evidence="10">
    <location>
        <begin position="108"/>
        <end position="118"/>
    </location>
</feature>
<dbReference type="PROSITE" id="PS52015">
    <property type="entry name" value="TONB_CTD"/>
    <property type="match status" value="1"/>
</dbReference>